<evidence type="ECO:0000256" key="2">
    <source>
        <dbReference type="SAM" id="Phobius"/>
    </source>
</evidence>
<dbReference type="RefSeq" id="XP_018038318.1">
    <property type="nucleotide sequence ID" value="XM_018180043.1"/>
</dbReference>
<keyword evidence="4" id="KW-1185">Reference proteome</keyword>
<evidence type="ECO:0000313" key="3">
    <source>
        <dbReference type="EMBL" id="OAG07953.1"/>
    </source>
</evidence>
<name>A0A177CKD2_9PLEO</name>
<keyword evidence="2" id="KW-0472">Membrane</keyword>
<feature type="region of interest" description="Disordered" evidence="1">
    <location>
        <begin position="223"/>
        <end position="249"/>
    </location>
</feature>
<dbReference type="AlphaFoldDB" id="A0A177CKD2"/>
<reference evidence="3 4" key="1">
    <citation type="submission" date="2016-05" db="EMBL/GenBank/DDBJ databases">
        <title>Comparative analysis of secretome profiles of manganese(II)-oxidizing ascomycete fungi.</title>
        <authorList>
            <consortium name="DOE Joint Genome Institute"/>
            <person name="Zeiner C.A."/>
            <person name="Purvine S.O."/>
            <person name="Zink E.M."/>
            <person name="Wu S."/>
            <person name="Pasa-Tolic L."/>
            <person name="Chaput D.L."/>
            <person name="Haridas S."/>
            <person name="Grigoriev I.V."/>
            <person name="Santelli C.M."/>
            <person name="Hansel C.M."/>
        </authorList>
    </citation>
    <scope>NUCLEOTIDE SEQUENCE [LARGE SCALE GENOMIC DNA]</scope>
    <source>
        <strain evidence="3 4">AP3s5-JAC2a</strain>
    </source>
</reference>
<feature type="region of interest" description="Disordered" evidence="1">
    <location>
        <begin position="178"/>
        <end position="198"/>
    </location>
</feature>
<dbReference type="GeneID" id="28763529"/>
<keyword evidence="2" id="KW-0812">Transmembrane</keyword>
<gene>
    <name evidence="3" type="ORF">CC84DRAFT_1173538</name>
</gene>
<dbReference type="EMBL" id="KV441550">
    <property type="protein sequence ID" value="OAG07953.1"/>
    <property type="molecule type" value="Genomic_DNA"/>
</dbReference>
<accession>A0A177CKD2</accession>
<organism evidence="3 4">
    <name type="scientific">Paraphaeosphaeria sporulosa</name>
    <dbReference type="NCBI Taxonomy" id="1460663"/>
    <lineage>
        <taxon>Eukaryota</taxon>
        <taxon>Fungi</taxon>
        <taxon>Dikarya</taxon>
        <taxon>Ascomycota</taxon>
        <taxon>Pezizomycotina</taxon>
        <taxon>Dothideomycetes</taxon>
        <taxon>Pleosporomycetidae</taxon>
        <taxon>Pleosporales</taxon>
        <taxon>Massarineae</taxon>
        <taxon>Didymosphaeriaceae</taxon>
        <taxon>Paraphaeosphaeria</taxon>
    </lineage>
</organism>
<feature type="transmembrane region" description="Helical" evidence="2">
    <location>
        <begin position="46"/>
        <end position="65"/>
    </location>
</feature>
<keyword evidence="2" id="KW-1133">Transmembrane helix</keyword>
<dbReference type="Proteomes" id="UP000077069">
    <property type="component" value="Unassembled WGS sequence"/>
</dbReference>
<proteinExistence type="predicted"/>
<evidence type="ECO:0000256" key="1">
    <source>
        <dbReference type="SAM" id="MobiDB-lite"/>
    </source>
</evidence>
<sequence>MSFLAPVVSFREHGVTPRALQVCIASLEVIGCNCTIGPHCDHFNCFAIPVFQHLSLAAASVLGVWANDGCRRASEPASIIIRWYQICYNTLAPVLFLMYSLVMVLQPWNGAKYYRMTHLVEKCCINSAVQSSRLGLGPHCGEATHDPLSLYNFQFEIEMRTETEPTLRIFEAGIPTTERQKVEQGGPQHTRHTAGDGCPSLGVRLDSRLLQVTCVQPLCGQTAAGEESQPGDVRGHAASVEGSRKFSLG</sequence>
<dbReference type="InParanoid" id="A0A177CKD2"/>
<evidence type="ECO:0000313" key="4">
    <source>
        <dbReference type="Proteomes" id="UP000077069"/>
    </source>
</evidence>
<protein>
    <submittedName>
        <fullName evidence="3">Uncharacterized protein</fullName>
    </submittedName>
</protein>
<feature type="transmembrane region" description="Helical" evidence="2">
    <location>
        <begin position="86"/>
        <end position="108"/>
    </location>
</feature>